<dbReference type="AlphaFoldDB" id="A0A438LZD1"/>
<organism evidence="1 2">
    <name type="scientific">Nonomuraea polychroma</name>
    <dbReference type="NCBI Taxonomy" id="46176"/>
    <lineage>
        <taxon>Bacteria</taxon>
        <taxon>Bacillati</taxon>
        <taxon>Actinomycetota</taxon>
        <taxon>Actinomycetes</taxon>
        <taxon>Streptosporangiales</taxon>
        <taxon>Streptosporangiaceae</taxon>
        <taxon>Nonomuraea</taxon>
    </lineage>
</organism>
<dbReference type="Proteomes" id="UP000284824">
    <property type="component" value="Unassembled WGS sequence"/>
</dbReference>
<keyword evidence="2" id="KW-1185">Reference proteome</keyword>
<dbReference type="EMBL" id="SAUN01000001">
    <property type="protein sequence ID" value="RVX38761.1"/>
    <property type="molecule type" value="Genomic_DNA"/>
</dbReference>
<accession>A0A438LZD1</accession>
<evidence type="ECO:0000313" key="1">
    <source>
        <dbReference type="EMBL" id="RVX38761.1"/>
    </source>
</evidence>
<evidence type="ECO:0000313" key="2">
    <source>
        <dbReference type="Proteomes" id="UP000284824"/>
    </source>
</evidence>
<gene>
    <name evidence="1" type="ORF">EDD27_1085</name>
</gene>
<comment type="caution">
    <text evidence="1">The sequence shown here is derived from an EMBL/GenBank/DDBJ whole genome shotgun (WGS) entry which is preliminary data.</text>
</comment>
<sequence length="108" mass="12049">MSADGDWKITTHTPRGDFDWFISIVTTGESFTGTLDIVEDKMTLDEGRIDGNELTWTSTMKKPRVLKFTARATVEGDEITGEFKMGMFGNRPFEGRRVGPAEEEPVSA</sequence>
<reference evidence="1 2" key="1">
    <citation type="submission" date="2019-01" db="EMBL/GenBank/DDBJ databases">
        <title>Sequencing the genomes of 1000 actinobacteria strains.</title>
        <authorList>
            <person name="Klenk H.-P."/>
        </authorList>
    </citation>
    <scope>NUCLEOTIDE SEQUENCE [LARGE SCALE GENOMIC DNA]</scope>
    <source>
        <strain evidence="1 2">DSM 43925</strain>
    </source>
</reference>
<name>A0A438LZD1_9ACTN</name>
<protein>
    <submittedName>
        <fullName evidence="1">Uncharacterized protein</fullName>
    </submittedName>
</protein>
<proteinExistence type="predicted"/>